<dbReference type="PANTHER" id="PTHR33525:SF4">
    <property type="entry name" value="CYCLIC DI-GMP PHOSPHODIESTERASE CDGJ"/>
    <property type="match status" value="1"/>
</dbReference>
<dbReference type="InterPro" id="IPR035919">
    <property type="entry name" value="EAL_sf"/>
</dbReference>
<sequence length="409" mass="43142">MLKPFPDGSAPPLIHVGRRPVHDRAGAVVAYRLLFRDTAVGAVATPARTAALTQTIVAAFTEFGIEELVGPVTCLVAVNRDFLAGVVPLPFAPGRTVLAVDDPFPLDDVAVAGAAGLAGRGFPLAVDAYTWGTPQERLLPLADYVTLDLRGADRATADAARHRFSAYPRARLIAGHLETAEQFEHAFELGFRLFEGPAVGRVAVASRPGLSTTATARLRLIAVLSREDVSIDDVTTAVTQDPAVSYRLLRAAGAAASGQTSKVTSLREAVVLLGLDRIRGWVALMLLSDSATFDRHRASVVLSRARFCRDLAALHDAPPDAAFTVGLLSGLAEILGLPTDRLVAALPLADALIAALVDGAGPLGAVLRTAVRYSDGVVERLPGVVDPRRLVEAQLGAFRWTNRLLATAV</sequence>
<accession>A0ABP6T2H3</accession>
<keyword evidence="3" id="KW-1185">Reference proteome</keyword>
<dbReference type="PIRSF" id="PIRSF003180">
    <property type="entry name" value="DiGMPpdiest_YuxH"/>
    <property type="match status" value="1"/>
</dbReference>
<dbReference type="Proteomes" id="UP001501676">
    <property type="component" value="Unassembled WGS sequence"/>
</dbReference>
<feature type="domain" description="HDOD" evidence="1">
    <location>
        <begin position="210"/>
        <end position="394"/>
    </location>
</feature>
<dbReference type="InterPro" id="IPR014408">
    <property type="entry name" value="dGMP_Pdiesterase_EAL/HD-GYP"/>
</dbReference>
<dbReference type="PROSITE" id="PS51833">
    <property type="entry name" value="HDOD"/>
    <property type="match status" value="1"/>
</dbReference>
<evidence type="ECO:0000313" key="2">
    <source>
        <dbReference type="EMBL" id="GAA3390743.1"/>
    </source>
</evidence>
<evidence type="ECO:0000313" key="3">
    <source>
        <dbReference type="Proteomes" id="UP001501676"/>
    </source>
</evidence>
<dbReference type="SUPFAM" id="SSF109604">
    <property type="entry name" value="HD-domain/PDEase-like"/>
    <property type="match status" value="1"/>
</dbReference>
<dbReference type="SUPFAM" id="SSF141868">
    <property type="entry name" value="EAL domain-like"/>
    <property type="match status" value="1"/>
</dbReference>
<gene>
    <name evidence="2" type="ORF">GCM10020369_45880</name>
</gene>
<dbReference type="PANTHER" id="PTHR33525">
    <property type="match status" value="1"/>
</dbReference>
<comment type="caution">
    <text evidence="2">The sequence shown here is derived from an EMBL/GenBank/DDBJ whole genome shotgun (WGS) entry which is preliminary data.</text>
</comment>
<protein>
    <submittedName>
        <fullName evidence="2">EAL domain-containing protein</fullName>
    </submittedName>
</protein>
<dbReference type="Pfam" id="PF08668">
    <property type="entry name" value="HDOD"/>
    <property type="match status" value="1"/>
</dbReference>
<dbReference type="Gene3D" id="1.10.3210.10">
    <property type="entry name" value="Hypothetical protein af1432"/>
    <property type="match status" value="1"/>
</dbReference>
<reference evidence="3" key="1">
    <citation type="journal article" date="2019" name="Int. J. Syst. Evol. Microbiol.">
        <title>The Global Catalogue of Microorganisms (GCM) 10K type strain sequencing project: providing services to taxonomists for standard genome sequencing and annotation.</title>
        <authorList>
            <consortium name="The Broad Institute Genomics Platform"/>
            <consortium name="The Broad Institute Genome Sequencing Center for Infectious Disease"/>
            <person name="Wu L."/>
            <person name="Ma J."/>
        </authorList>
    </citation>
    <scope>NUCLEOTIDE SEQUENCE [LARGE SCALE GENOMIC DNA]</scope>
    <source>
        <strain evidence="3">JCM 9458</strain>
    </source>
</reference>
<dbReference type="InterPro" id="IPR013976">
    <property type="entry name" value="HDOD"/>
</dbReference>
<name>A0ABP6T2H3_9ACTN</name>
<dbReference type="EMBL" id="BAAAYN010000029">
    <property type="protein sequence ID" value="GAA3390743.1"/>
    <property type="molecule type" value="Genomic_DNA"/>
</dbReference>
<organism evidence="2 3">
    <name type="scientific">Cryptosporangium minutisporangium</name>
    <dbReference type="NCBI Taxonomy" id="113569"/>
    <lineage>
        <taxon>Bacteria</taxon>
        <taxon>Bacillati</taxon>
        <taxon>Actinomycetota</taxon>
        <taxon>Actinomycetes</taxon>
        <taxon>Cryptosporangiales</taxon>
        <taxon>Cryptosporangiaceae</taxon>
        <taxon>Cryptosporangium</taxon>
    </lineage>
</organism>
<dbReference type="InterPro" id="IPR052340">
    <property type="entry name" value="RNase_Y/CdgJ"/>
</dbReference>
<evidence type="ECO:0000259" key="1">
    <source>
        <dbReference type="PROSITE" id="PS51833"/>
    </source>
</evidence>
<proteinExistence type="predicted"/>